<comment type="cofactor">
    <cofactor evidence="1 10">
        <name>[4Fe-4S] cluster</name>
        <dbReference type="ChEBI" id="CHEBI:49883"/>
    </cofactor>
</comment>
<evidence type="ECO:0000313" key="14">
    <source>
        <dbReference type="Proteomes" id="UP000054516"/>
    </source>
</evidence>
<dbReference type="GO" id="GO:0016226">
    <property type="term" value="P:iron-sulfur cluster assembly"/>
    <property type="evidence" value="ECO:0007669"/>
    <property type="project" value="UniProtKB-UniRule"/>
</dbReference>
<dbReference type="OrthoDB" id="311633at2759"/>
<evidence type="ECO:0000256" key="7">
    <source>
        <dbReference type="ARBA" id="ARBA00023004"/>
    </source>
</evidence>
<dbReference type="PANTHER" id="PTHR13273">
    <property type="entry name" value="ANAMORSIN"/>
    <property type="match status" value="1"/>
</dbReference>
<dbReference type="STRING" id="77044.A0A1S7UK41"/>
<evidence type="ECO:0000256" key="4">
    <source>
        <dbReference type="ARBA" id="ARBA00022490"/>
    </source>
</evidence>
<dbReference type="Proteomes" id="UP000054516">
    <property type="component" value="Unassembled WGS sequence"/>
</dbReference>
<keyword evidence="9 10" id="KW-0496">Mitochondrion</keyword>
<organism evidence="13">
    <name type="scientific">Rosellinia necatrix</name>
    <name type="common">White root-rot fungus</name>
    <dbReference type="NCBI Taxonomy" id="77044"/>
    <lineage>
        <taxon>Eukaryota</taxon>
        <taxon>Fungi</taxon>
        <taxon>Dikarya</taxon>
        <taxon>Ascomycota</taxon>
        <taxon>Pezizomycotina</taxon>
        <taxon>Sordariomycetes</taxon>
        <taxon>Xylariomycetidae</taxon>
        <taxon>Xylariales</taxon>
        <taxon>Xylariaceae</taxon>
        <taxon>Rosellinia</taxon>
    </lineage>
</organism>
<evidence type="ECO:0000256" key="9">
    <source>
        <dbReference type="ARBA" id="ARBA00023128"/>
    </source>
</evidence>
<dbReference type="HAMAP" id="MF_03115">
    <property type="entry name" value="Anamorsin"/>
    <property type="match status" value="1"/>
</dbReference>
<feature type="binding site" evidence="10">
    <location>
        <position position="302"/>
    </location>
    <ligand>
        <name>[4Fe-4S] cluster</name>
        <dbReference type="ChEBI" id="CHEBI:49883"/>
    </ligand>
</feature>
<comment type="caution">
    <text evidence="10">Lacks conserved residue(s) required for the propagation of feature annotation.</text>
</comment>
<comment type="domain">
    <text evidence="10">The C-terminal domain binds 2 Fe-S clusters but is otherwise mostly in an intrinsically disordered conformation.</text>
</comment>
<comment type="similarity">
    <text evidence="2 10">Belongs to the anamorsin family.</text>
</comment>
<feature type="binding site" evidence="10">
    <location>
        <position position="237"/>
    </location>
    <ligand>
        <name>[2Fe-2S] cluster</name>
        <dbReference type="ChEBI" id="CHEBI:190135"/>
    </ligand>
</feature>
<feature type="region of interest" description="Fe-S binding site A" evidence="10">
    <location>
        <begin position="226"/>
        <end position="242"/>
    </location>
</feature>
<keyword evidence="4 10" id="KW-0963">Cytoplasm</keyword>
<evidence type="ECO:0000256" key="2">
    <source>
        <dbReference type="ARBA" id="ARBA00008169"/>
    </source>
</evidence>
<feature type="short sequence motif" description="Cx2C motif 1" evidence="10">
    <location>
        <begin position="291"/>
        <end position="294"/>
    </location>
</feature>
<evidence type="ECO:0000256" key="6">
    <source>
        <dbReference type="ARBA" id="ARBA00022723"/>
    </source>
</evidence>
<dbReference type="GO" id="GO:0046872">
    <property type="term" value="F:metal ion binding"/>
    <property type="evidence" value="ECO:0007669"/>
    <property type="project" value="UniProtKB-KW"/>
</dbReference>
<feature type="binding site" evidence="10">
    <location>
        <position position="226"/>
    </location>
    <ligand>
        <name>[2Fe-2S] cluster</name>
        <dbReference type="ChEBI" id="CHEBI:190135"/>
    </ligand>
</feature>
<comment type="cofactor">
    <cofactor evidence="10">
        <name>[2Fe-2S] cluster</name>
        <dbReference type="ChEBI" id="CHEBI:190135"/>
    </cofactor>
</comment>
<dbReference type="PANTHER" id="PTHR13273:SF14">
    <property type="entry name" value="ANAMORSIN"/>
    <property type="match status" value="1"/>
</dbReference>
<evidence type="ECO:0000256" key="8">
    <source>
        <dbReference type="ARBA" id="ARBA00023014"/>
    </source>
</evidence>
<evidence type="ECO:0000259" key="11">
    <source>
        <dbReference type="Pfam" id="PF05093"/>
    </source>
</evidence>
<dbReference type="EMBL" id="DF977450">
    <property type="protein sequence ID" value="GAP83627.1"/>
    <property type="molecule type" value="Genomic_DNA"/>
</dbReference>
<comment type="domain">
    <text evidence="10">The N-terminal domain has structural similarity with S-adenosyl-L-methionine-dependent methyltransferases, but does not bind S-adenosyl-L-methionine. It is required for correct assembly of the 2 Fe-S clusters.</text>
</comment>
<feature type="short sequence motif" description="Cx2C motif 2" evidence="10">
    <location>
        <begin position="302"/>
        <end position="305"/>
    </location>
</feature>
<dbReference type="GO" id="GO:0005758">
    <property type="term" value="C:mitochondrial intermembrane space"/>
    <property type="evidence" value="ECO:0007669"/>
    <property type="project" value="UniProtKB-SubCell"/>
</dbReference>
<comment type="domain">
    <text evidence="10">The twin Cx2C motifs are involved in the recognition by the mitochondrial MIA40-ERV1 disulfide relay system. The formation of 2 disulfide bonds in the Cx2C motifs through dithiol/disulfide exchange reactions effectively traps the protein in the mitochondrial intermembrane space.</text>
</comment>
<protein>
    <submittedName>
        <fullName evidence="13">Putative Fe-S cluster assembly protein dre2</fullName>
    </submittedName>
</protein>
<keyword evidence="7 10" id="KW-0408">Iron</keyword>
<keyword evidence="6 10" id="KW-0479">Metal-binding</keyword>
<feature type="binding site" evidence="10">
    <location>
        <position position="305"/>
    </location>
    <ligand>
        <name>[4Fe-4S] cluster</name>
        <dbReference type="ChEBI" id="CHEBI:49883"/>
    </ligand>
</feature>
<evidence type="ECO:0000256" key="3">
    <source>
        <dbReference type="ARBA" id="ARBA00022485"/>
    </source>
</evidence>
<proteinExistence type="inferred from homology"/>
<evidence type="ECO:0000256" key="5">
    <source>
        <dbReference type="ARBA" id="ARBA00022714"/>
    </source>
</evidence>
<feature type="binding site" evidence="10">
    <location>
        <position position="242"/>
    </location>
    <ligand>
        <name>[2Fe-2S] cluster</name>
        <dbReference type="ChEBI" id="CHEBI:190135"/>
    </ligand>
</feature>
<feature type="binding site" evidence="10">
    <location>
        <position position="240"/>
    </location>
    <ligand>
        <name>[2Fe-2S] cluster</name>
        <dbReference type="ChEBI" id="CHEBI:190135"/>
    </ligand>
</feature>
<feature type="region of interest" description="Fe-S binding site B" evidence="10">
    <location>
        <begin position="291"/>
        <end position="305"/>
    </location>
</feature>
<dbReference type="AlphaFoldDB" id="A0A1S7UK41"/>
<keyword evidence="5 10" id="KW-0001">2Fe-2S</keyword>
<gene>
    <name evidence="13" type="ORF">SAMD00023353_0500090</name>
</gene>
<evidence type="ECO:0000313" key="13">
    <source>
        <dbReference type="EMBL" id="GAP83627.1"/>
    </source>
</evidence>
<keyword evidence="14" id="KW-1185">Reference proteome</keyword>
<sequence>MSTAQRTLLLAPPSIASHEEALRDVYTTFDRATSDLTMLDRLSSGLVALPPSAYDLVVVLTDGDGQGAWRAEAVQILTRRVYDAVAGSMKAGARLRALAGPPLPSAEAILAGLVARDDGTFEKAEEEAPVVLLRLGGKKNGVSNGNSNGNGVTNGHKTNDATVAATATAATNGSNGAAPVAKQQTTLSLLPDDDLDGFEDDDELIDEGTLLTEEDINQTIQPPAECIPKIGKRRRACKDCTCGLAAKLEAEDRARRARADADLGVLRLGAADLADDDLALDFTVQGKVGSCGSCSLGDAFRCAGCPYLGLPAFKPGEEVTILNNVAQL</sequence>
<dbReference type="GO" id="GO:0051537">
    <property type="term" value="F:2 iron, 2 sulfur cluster binding"/>
    <property type="evidence" value="ECO:0007669"/>
    <property type="project" value="UniProtKB-UniRule"/>
</dbReference>
<feature type="domain" description="Fe-S cluster assembly protein Dre2 N-terminal" evidence="12">
    <location>
        <begin position="5"/>
        <end position="132"/>
    </location>
</feature>
<dbReference type="GO" id="GO:0009055">
    <property type="term" value="F:electron transfer activity"/>
    <property type="evidence" value="ECO:0007669"/>
    <property type="project" value="UniProtKB-UniRule"/>
</dbReference>
<dbReference type="Pfam" id="PF16803">
    <property type="entry name" value="DRE2_N"/>
    <property type="match status" value="1"/>
</dbReference>
<evidence type="ECO:0000256" key="1">
    <source>
        <dbReference type="ARBA" id="ARBA00001966"/>
    </source>
</evidence>
<dbReference type="GO" id="GO:0051539">
    <property type="term" value="F:4 iron, 4 sulfur cluster binding"/>
    <property type="evidence" value="ECO:0007669"/>
    <property type="project" value="UniProtKB-KW"/>
</dbReference>
<name>A0A1S7UK41_ROSNE</name>
<feature type="binding site" evidence="10">
    <location>
        <position position="294"/>
    </location>
    <ligand>
        <name>[4Fe-4S] cluster</name>
        <dbReference type="ChEBI" id="CHEBI:49883"/>
    </ligand>
</feature>
<keyword evidence="3 10" id="KW-0004">4Fe-4S</keyword>
<reference evidence="13" key="1">
    <citation type="submission" date="2016-03" db="EMBL/GenBank/DDBJ databases">
        <title>Draft genome sequence of Rosellinia necatrix.</title>
        <authorList>
            <person name="Kanematsu S."/>
        </authorList>
    </citation>
    <scope>NUCLEOTIDE SEQUENCE [LARGE SCALE GENOMIC DNA]</scope>
    <source>
        <strain evidence="13">W97</strain>
    </source>
</reference>
<comment type="subcellular location">
    <subcellularLocation>
        <location evidence="10">Cytoplasm</location>
    </subcellularLocation>
    <subcellularLocation>
        <location evidence="10">Mitochondrion intermembrane space</location>
    </subcellularLocation>
</comment>
<dbReference type="OMA" id="DFVMPVT"/>
<feature type="domain" description="Anamorsin C-terminal" evidence="11">
    <location>
        <begin position="222"/>
        <end position="321"/>
    </location>
</feature>
<dbReference type="InterPro" id="IPR007785">
    <property type="entry name" value="Anamorsin"/>
</dbReference>
<keyword evidence="8 10" id="KW-0411">Iron-sulfur</keyword>
<dbReference type="InterPro" id="IPR046408">
    <property type="entry name" value="CIAPIN1"/>
</dbReference>
<dbReference type="InterPro" id="IPR031838">
    <property type="entry name" value="Dre2_N"/>
</dbReference>
<evidence type="ECO:0000259" key="12">
    <source>
        <dbReference type="Pfam" id="PF16803"/>
    </source>
</evidence>
<accession>A0A1S7UK41</accession>
<feature type="binding site" evidence="10">
    <location>
        <position position="291"/>
    </location>
    <ligand>
        <name>[4Fe-4S] cluster</name>
        <dbReference type="ChEBI" id="CHEBI:49883"/>
    </ligand>
</feature>
<evidence type="ECO:0000256" key="10">
    <source>
        <dbReference type="HAMAP-Rule" id="MF_03115"/>
    </source>
</evidence>
<dbReference type="Pfam" id="PF05093">
    <property type="entry name" value="CIAPIN1"/>
    <property type="match status" value="1"/>
</dbReference>